<reference evidence="2" key="2">
    <citation type="submission" date="2023-01" db="EMBL/GenBank/DDBJ databases">
        <authorList>
            <person name="Sun Q."/>
            <person name="Evtushenko L."/>
        </authorList>
    </citation>
    <scope>NUCLEOTIDE SEQUENCE</scope>
    <source>
        <strain evidence="2">VKM Ac-2007</strain>
    </source>
</reference>
<feature type="transmembrane region" description="Helical" evidence="1">
    <location>
        <begin position="130"/>
        <end position="159"/>
    </location>
</feature>
<organism evidence="2 3">
    <name type="scientific">Streptosporangium carneum</name>
    <dbReference type="NCBI Taxonomy" id="47481"/>
    <lineage>
        <taxon>Bacteria</taxon>
        <taxon>Bacillati</taxon>
        <taxon>Actinomycetota</taxon>
        <taxon>Actinomycetes</taxon>
        <taxon>Streptosporangiales</taxon>
        <taxon>Streptosporangiaceae</taxon>
        <taxon>Streptosporangium</taxon>
    </lineage>
</organism>
<keyword evidence="3" id="KW-1185">Reference proteome</keyword>
<evidence type="ECO:0000313" key="2">
    <source>
        <dbReference type="EMBL" id="GLK06641.1"/>
    </source>
</evidence>
<evidence type="ECO:0000256" key="1">
    <source>
        <dbReference type="SAM" id="Phobius"/>
    </source>
</evidence>
<reference evidence="2" key="1">
    <citation type="journal article" date="2014" name="Int. J. Syst. Evol. Microbiol.">
        <title>Complete genome sequence of Corynebacterium casei LMG S-19264T (=DSM 44701T), isolated from a smear-ripened cheese.</title>
        <authorList>
            <consortium name="US DOE Joint Genome Institute (JGI-PGF)"/>
            <person name="Walter F."/>
            <person name="Albersmeier A."/>
            <person name="Kalinowski J."/>
            <person name="Ruckert C."/>
        </authorList>
    </citation>
    <scope>NUCLEOTIDE SEQUENCE</scope>
    <source>
        <strain evidence="2">VKM Ac-2007</strain>
    </source>
</reference>
<accession>A0A9W6MA39</accession>
<evidence type="ECO:0000313" key="3">
    <source>
        <dbReference type="Proteomes" id="UP001143474"/>
    </source>
</evidence>
<dbReference type="AlphaFoldDB" id="A0A9W6MA39"/>
<comment type="caution">
    <text evidence="2">The sequence shown here is derived from an EMBL/GenBank/DDBJ whole genome shotgun (WGS) entry which is preliminary data.</text>
</comment>
<gene>
    <name evidence="2" type="ORF">GCM10017600_00460</name>
</gene>
<keyword evidence="1" id="KW-0812">Transmembrane</keyword>
<dbReference type="EMBL" id="BSEV01000001">
    <property type="protein sequence ID" value="GLK06641.1"/>
    <property type="molecule type" value="Genomic_DNA"/>
</dbReference>
<keyword evidence="1" id="KW-0472">Membrane</keyword>
<sequence length="176" mass="19403">MARWSVRRLRPSDALTDKLTTAMAVVSFLGFAGVLIFTFPLMLSETTTKLELRDHGIRTVGVVRDGEQVSGDREHRYIEYLTKTGSGGDANRHIEWFTGNQAAGTEIPIVYDADRPSVFSLEAGVGVPVLVLYFGMLALILGLIVVSILFALSVCGVPWSRLFFRRSGRPGSRQEL</sequence>
<name>A0A9W6MA39_9ACTN</name>
<evidence type="ECO:0008006" key="4">
    <source>
        <dbReference type="Google" id="ProtNLM"/>
    </source>
</evidence>
<dbReference type="Proteomes" id="UP001143474">
    <property type="component" value="Unassembled WGS sequence"/>
</dbReference>
<proteinExistence type="predicted"/>
<protein>
    <recommendedName>
        <fullName evidence="4">DUF3592 domain-containing protein</fullName>
    </recommendedName>
</protein>
<keyword evidence="1" id="KW-1133">Transmembrane helix</keyword>
<feature type="transmembrane region" description="Helical" evidence="1">
    <location>
        <begin position="21"/>
        <end position="43"/>
    </location>
</feature>